<organism evidence="1 2">
    <name type="scientific">Araneus ventricosus</name>
    <name type="common">Orbweaver spider</name>
    <name type="synonym">Epeira ventricosa</name>
    <dbReference type="NCBI Taxonomy" id="182803"/>
    <lineage>
        <taxon>Eukaryota</taxon>
        <taxon>Metazoa</taxon>
        <taxon>Ecdysozoa</taxon>
        <taxon>Arthropoda</taxon>
        <taxon>Chelicerata</taxon>
        <taxon>Arachnida</taxon>
        <taxon>Araneae</taxon>
        <taxon>Araneomorphae</taxon>
        <taxon>Entelegynae</taxon>
        <taxon>Araneoidea</taxon>
        <taxon>Araneidae</taxon>
        <taxon>Araneus</taxon>
    </lineage>
</organism>
<protein>
    <submittedName>
        <fullName evidence="1">Uncharacterized protein</fullName>
    </submittedName>
</protein>
<keyword evidence="2" id="KW-1185">Reference proteome</keyword>
<comment type="caution">
    <text evidence="1">The sequence shown here is derived from an EMBL/GenBank/DDBJ whole genome shotgun (WGS) entry which is preliminary data.</text>
</comment>
<gene>
    <name evidence="1" type="ORF">AVEN_92645_1</name>
</gene>
<name>A0A4Y2AJN3_ARAVE</name>
<evidence type="ECO:0000313" key="1">
    <source>
        <dbReference type="EMBL" id="GBL79489.1"/>
    </source>
</evidence>
<proteinExistence type="predicted"/>
<dbReference type="Proteomes" id="UP000499080">
    <property type="component" value="Unassembled WGS sequence"/>
</dbReference>
<dbReference type="EMBL" id="BGPR01000018">
    <property type="protein sequence ID" value="GBL79489.1"/>
    <property type="molecule type" value="Genomic_DNA"/>
</dbReference>
<evidence type="ECO:0000313" key="2">
    <source>
        <dbReference type="Proteomes" id="UP000499080"/>
    </source>
</evidence>
<reference evidence="1 2" key="1">
    <citation type="journal article" date="2019" name="Sci. Rep.">
        <title>Orb-weaving spider Araneus ventricosus genome elucidates the spidroin gene catalogue.</title>
        <authorList>
            <person name="Kono N."/>
            <person name="Nakamura H."/>
            <person name="Ohtoshi R."/>
            <person name="Moran D.A.P."/>
            <person name="Shinohara A."/>
            <person name="Yoshida Y."/>
            <person name="Fujiwara M."/>
            <person name="Mori M."/>
            <person name="Tomita M."/>
            <person name="Arakawa K."/>
        </authorList>
    </citation>
    <scope>NUCLEOTIDE SEQUENCE [LARGE SCALE GENOMIC DNA]</scope>
</reference>
<sequence>MFPPKPFGTKVRKMFGCYSDRQIISDAKEIADIIGQTLSEMSSETSYPNDFIAFKRCEEEKSVDFLPSYAEDYNSAFPYHELKNALRKIQSNITRTKSNS</sequence>
<accession>A0A4Y2AJN3</accession>
<dbReference type="AlphaFoldDB" id="A0A4Y2AJN3"/>